<accession>A0A6A3V8M1</accession>
<protein>
    <submittedName>
        <fullName evidence="1">Uncharacterized protein</fullName>
    </submittedName>
</protein>
<gene>
    <name evidence="1" type="ORF">PF005_g31002</name>
</gene>
<dbReference type="Proteomes" id="UP000433483">
    <property type="component" value="Unassembled WGS sequence"/>
</dbReference>
<dbReference type="AlphaFoldDB" id="A0A6A3V8M1"/>
<sequence length="93" mass="9421">MGGVSIHSVASATNIEAASWAYTSSASNASYDFKIVTVASVSATSGDSVSLFGVANATNIETSPASESSDYYHIVAVAANISAVLLASSRQWA</sequence>
<name>A0A6A3V8M1_9STRA</name>
<evidence type="ECO:0000313" key="2">
    <source>
        <dbReference type="Proteomes" id="UP000433483"/>
    </source>
</evidence>
<comment type="caution">
    <text evidence="1">The sequence shown here is derived from an EMBL/GenBank/DDBJ whole genome shotgun (WGS) entry which is preliminary data.</text>
</comment>
<feature type="non-terminal residue" evidence="1">
    <location>
        <position position="93"/>
    </location>
</feature>
<organism evidence="1 2">
    <name type="scientific">Phytophthora fragariae</name>
    <dbReference type="NCBI Taxonomy" id="53985"/>
    <lineage>
        <taxon>Eukaryota</taxon>
        <taxon>Sar</taxon>
        <taxon>Stramenopiles</taxon>
        <taxon>Oomycota</taxon>
        <taxon>Peronosporomycetes</taxon>
        <taxon>Peronosporales</taxon>
        <taxon>Peronosporaceae</taxon>
        <taxon>Phytophthora</taxon>
    </lineage>
</organism>
<reference evidence="1 2" key="1">
    <citation type="submission" date="2018-08" db="EMBL/GenBank/DDBJ databases">
        <title>Genomic investigation of the strawberry pathogen Phytophthora fragariae indicates pathogenicity is determined by transcriptional variation in three key races.</title>
        <authorList>
            <person name="Adams T.M."/>
            <person name="Armitage A.D."/>
            <person name="Sobczyk M.K."/>
            <person name="Bates H.J."/>
            <person name="Dunwell J.M."/>
            <person name="Nellist C.F."/>
            <person name="Harrison R.J."/>
        </authorList>
    </citation>
    <scope>NUCLEOTIDE SEQUENCE [LARGE SCALE GENOMIC DNA]</scope>
    <source>
        <strain evidence="1 2">NOV-27</strain>
    </source>
</reference>
<dbReference type="EMBL" id="QXGB01005859">
    <property type="protein sequence ID" value="KAE9162063.1"/>
    <property type="molecule type" value="Genomic_DNA"/>
</dbReference>
<keyword evidence="2" id="KW-1185">Reference proteome</keyword>
<evidence type="ECO:0000313" key="1">
    <source>
        <dbReference type="EMBL" id="KAE9162063.1"/>
    </source>
</evidence>
<proteinExistence type="predicted"/>